<dbReference type="InterPro" id="IPR005828">
    <property type="entry name" value="MFS_sugar_transport-like"/>
</dbReference>
<evidence type="ECO:0000256" key="5">
    <source>
        <dbReference type="SAM" id="Phobius"/>
    </source>
</evidence>
<evidence type="ECO:0000256" key="3">
    <source>
        <dbReference type="ARBA" id="ARBA00022989"/>
    </source>
</evidence>
<evidence type="ECO:0000256" key="4">
    <source>
        <dbReference type="ARBA" id="ARBA00023136"/>
    </source>
</evidence>
<dbReference type="SUPFAM" id="SSF103473">
    <property type="entry name" value="MFS general substrate transporter"/>
    <property type="match status" value="1"/>
</dbReference>
<sequence length="548" mass="59905">MAFEELLVRAGGVGLFQVLQICTLFLSAVFVPFHMILENFSAAVPDHRCWTPVLDNSSEVPANLTREALLAISIPPGPNLQPHRCRRFRHPQWQFLDPNATAANGSEAATEPCMDGWVYDHSTFTATVVTRWDLVCSSQSLKPLGQSIFMAGILAGAFVWGFLSYRLGRKPMLNWCYLQVAVAGAGAMLAPSFFTYCGLRFLSAFALAGTILAQSTLMAEWTTTRRRAVTMAILGCSYSTGQMALAGLAYAVRDWQNLQLAVSIPFLATFLLSWWLPESARWLITTGQPEKALQELQKVARINGHKEAKETLTIKVLKSCMAREVTETRGSVLDLFRVPMLAQRTCVMVLVNFSLMLSYYGLVLDLQSLGRNIFLLQTLFGAVDFLGRATTVLLLRFLGRRVTLVGSLALAGSCILGNVLVPQDLQTLRVALAVLGKGCFGISLTSLAVYMTELFPTPLRMTASGFLQSVGRLGAMAGPLIKMTGQVLPLIAPLTYGTLPIASSLVLLLSLPETKGIPLPDTIRDLEVRSPTAKGSQQEVVIMKSTWF</sequence>
<dbReference type="Pfam" id="PF00083">
    <property type="entry name" value="Sugar_tr"/>
    <property type="match status" value="1"/>
</dbReference>
<evidence type="ECO:0000313" key="7">
    <source>
        <dbReference type="Proteomes" id="UP000694915"/>
    </source>
</evidence>
<feature type="transmembrane region" description="Helical" evidence="5">
    <location>
        <begin position="12"/>
        <end position="37"/>
    </location>
</feature>
<evidence type="ECO:0000259" key="6">
    <source>
        <dbReference type="PROSITE" id="PS50850"/>
    </source>
</evidence>
<dbReference type="PANTHER" id="PTHR24064">
    <property type="entry name" value="SOLUTE CARRIER FAMILY 22 MEMBER"/>
    <property type="match status" value="1"/>
</dbReference>
<comment type="subcellular location">
    <subcellularLocation>
        <location evidence="1">Membrane</location>
        <topology evidence="1">Multi-pass membrane protein</topology>
    </subcellularLocation>
</comment>
<feature type="transmembrane region" description="Helical" evidence="5">
    <location>
        <begin position="402"/>
        <end position="421"/>
    </location>
</feature>
<organism evidence="7 8">
    <name type="scientific">Microtus ochrogaster</name>
    <name type="common">Prairie vole</name>
    <dbReference type="NCBI Taxonomy" id="79684"/>
    <lineage>
        <taxon>Eukaryota</taxon>
        <taxon>Metazoa</taxon>
        <taxon>Chordata</taxon>
        <taxon>Craniata</taxon>
        <taxon>Vertebrata</taxon>
        <taxon>Euteleostomi</taxon>
        <taxon>Mammalia</taxon>
        <taxon>Eutheria</taxon>
        <taxon>Euarchontoglires</taxon>
        <taxon>Glires</taxon>
        <taxon>Rodentia</taxon>
        <taxon>Myomorpha</taxon>
        <taxon>Muroidea</taxon>
        <taxon>Cricetidae</taxon>
        <taxon>Arvicolinae</taxon>
        <taxon>Microtus</taxon>
    </lineage>
</organism>
<evidence type="ECO:0000313" key="8">
    <source>
        <dbReference type="RefSeq" id="XP_005352038.1"/>
    </source>
</evidence>
<keyword evidence="3 5" id="KW-1133">Transmembrane helix</keyword>
<gene>
    <name evidence="8" type="primary">Slc22a11</name>
</gene>
<feature type="transmembrane region" description="Helical" evidence="5">
    <location>
        <begin position="345"/>
        <end position="362"/>
    </location>
</feature>
<proteinExistence type="predicted"/>
<evidence type="ECO:0000256" key="2">
    <source>
        <dbReference type="ARBA" id="ARBA00022692"/>
    </source>
</evidence>
<feature type="transmembrane region" description="Helical" evidence="5">
    <location>
        <begin position="258"/>
        <end position="276"/>
    </location>
</feature>
<dbReference type="InterPro" id="IPR020846">
    <property type="entry name" value="MFS_dom"/>
</dbReference>
<dbReference type="Gene3D" id="1.20.1250.20">
    <property type="entry name" value="MFS general substrate transporter like domains"/>
    <property type="match status" value="1"/>
</dbReference>
<keyword evidence="4 5" id="KW-0472">Membrane</keyword>
<protein>
    <submittedName>
        <fullName evidence="8">Solute carrier family 22 member 11</fullName>
    </submittedName>
</protein>
<reference evidence="8" key="1">
    <citation type="submission" date="2025-08" db="UniProtKB">
        <authorList>
            <consortium name="RefSeq"/>
        </authorList>
    </citation>
    <scope>IDENTIFICATION</scope>
</reference>
<feature type="transmembrane region" description="Helical" evidence="5">
    <location>
        <begin position="231"/>
        <end position="252"/>
    </location>
</feature>
<evidence type="ECO:0000256" key="1">
    <source>
        <dbReference type="ARBA" id="ARBA00004141"/>
    </source>
</evidence>
<feature type="transmembrane region" description="Helical" evidence="5">
    <location>
        <begin position="144"/>
        <end position="163"/>
    </location>
</feature>
<feature type="transmembrane region" description="Helical" evidence="5">
    <location>
        <begin position="487"/>
        <end position="509"/>
    </location>
</feature>
<accession>A0ABM0KSQ0</accession>
<feature type="domain" description="Major facilitator superfamily (MFS) profile" evidence="6">
    <location>
        <begin position="101"/>
        <end position="515"/>
    </location>
</feature>
<dbReference type="RefSeq" id="XP_005352038.1">
    <property type="nucleotide sequence ID" value="XM_005351981.1"/>
</dbReference>
<dbReference type="Proteomes" id="UP000694915">
    <property type="component" value="Chromosome 8"/>
</dbReference>
<feature type="transmembrane region" description="Helical" evidence="5">
    <location>
        <begin position="374"/>
        <end position="395"/>
    </location>
</feature>
<keyword evidence="2 5" id="KW-0812">Transmembrane</keyword>
<feature type="transmembrane region" description="Helical" evidence="5">
    <location>
        <begin position="200"/>
        <end position="219"/>
    </location>
</feature>
<dbReference type="InterPro" id="IPR036259">
    <property type="entry name" value="MFS_trans_sf"/>
</dbReference>
<keyword evidence="7" id="KW-1185">Reference proteome</keyword>
<dbReference type="GeneID" id="101980051"/>
<dbReference type="CDD" id="cd17374">
    <property type="entry name" value="MFS_OAT"/>
    <property type="match status" value="1"/>
</dbReference>
<name>A0ABM0KSQ0_MICOH</name>
<feature type="transmembrane region" description="Helical" evidence="5">
    <location>
        <begin position="427"/>
        <end position="450"/>
    </location>
</feature>
<feature type="transmembrane region" description="Helical" evidence="5">
    <location>
        <begin position="175"/>
        <end position="194"/>
    </location>
</feature>
<dbReference type="PROSITE" id="PS50850">
    <property type="entry name" value="MFS"/>
    <property type="match status" value="1"/>
</dbReference>